<dbReference type="InterPro" id="IPR012910">
    <property type="entry name" value="Plug_dom"/>
</dbReference>
<dbReference type="EMBL" id="CP138858">
    <property type="protein sequence ID" value="WPJ95757.1"/>
    <property type="molecule type" value="Genomic_DNA"/>
</dbReference>
<evidence type="ECO:0000256" key="11">
    <source>
        <dbReference type="PROSITE-ProRule" id="PRU01360"/>
    </source>
</evidence>
<evidence type="ECO:0000256" key="9">
    <source>
        <dbReference type="ARBA" id="ARBA00023136"/>
    </source>
</evidence>
<dbReference type="RefSeq" id="WP_319832635.1">
    <property type="nucleotide sequence ID" value="NZ_CP138858.1"/>
</dbReference>
<evidence type="ECO:0000256" key="10">
    <source>
        <dbReference type="ARBA" id="ARBA00023237"/>
    </source>
</evidence>
<keyword evidence="5 11" id="KW-0812">Transmembrane</keyword>
<evidence type="ECO:0000313" key="17">
    <source>
        <dbReference type="EMBL" id="WPJ95757.1"/>
    </source>
</evidence>
<keyword evidence="3 11" id="KW-1134">Transmembrane beta strand</keyword>
<dbReference type="Pfam" id="PF00593">
    <property type="entry name" value="TonB_dep_Rec_b-barrel"/>
    <property type="match status" value="1"/>
</dbReference>
<evidence type="ECO:0000256" key="14">
    <source>
        <dbReference type="SAM" id="SignalP"/>
    </source>
</evidence>
<dbReference type="InterPro" id="IPR000531">
    <property type="entry name" value="Beta-barrel_TonB"/>
</dbReference>
<evidence type="ECO:0000256" key="6">
    <source>
        <dbReference type="ARBA" id="ARBA00023004"/>
    </source>
</evidence>
<keyword evidence="9 11" id="KW-0472">Membrane</keyword>
<dbReference type="PANTHER" id="PTHR32552">
    <property type="entry name" value="FERRICHROME IRON RECEPTOR-RELATED"/>
    <property type="match status" value="1"/>
</dbReference>
<dbReference type="InterPro" id="IPR039426">
    <property type="entry name" value="TonB-dep_rcpt-like"/>
</dbReference>
<evidence type="ECO:0000259" key="16">
    <source>
        <dbReference type="Pfam" id="PF07715"/>
    </source>
</evidence>
<keyword evidence="7" id="KW-0406">Ion transport</keyword>
<dbReference type="Proteomes" id="UP001324993">
    <property type="component" value="Chromosome"/>
</dbReference>
<dbReference type="SUPFAM" id="SSF56935">
    <property type="entry name" value="Porins"/>
    <property type="match status" value="1"/>
</dbReference>
<evidence type="ECO:0000259" key="15">
    <source>
        <dbReference type="Pfam" id="PF00593"/>
    </source>
</evidence>
<dbReference type="PANTHER" id="PTHR32552:SF81">
    <property type="entry name" value="TONB-DEPENDENT OUTER MEMBRANE RECEPTOR"/>
    <property type="match status" value="1"/>
</dbReference>
<organism evidence="17 18">
    <name type="scientific">Coraliomargarita algicola</name>
    <dbReference type="NCBI Taxonomy" id="3092156"/>
    <lineage>
        <taxon>Bacteria</taxon>
        <taxon>Pseudomonadati</taxon>
        <taxon>Verrucomicrobiota</taxon>
        <taxon>Opitutia</taxon>
        <taxon>Puniceicoccales</taxon>
        <taxon>Coraliomargaritaceae</taxon>
        <taxon>Coraliomargarita</taxon>
    </lineage>
</organism>
<evidence type="ECO:0000256" key="13">
    <source>
        <dbReference type="SAM" id="MobiDB-lite"/>
    </source>
</evidence>
<keyword evidence="6" id="KW-0408">Iron</keyword>
<dbReference type="InterPro" id="IPR036942">
    <property type="entry name" value="Beta-barrel_TonB_sf"/>
</dbReference>
<keyword evidence="2 11" id="KW-0813">Transport</keyword>
<keyword evidence="18" id="KW-1185">Reference proteome</keyword>
<evidence type="ECO:0000256" key="4">
    <source>
        <dbReference type="ARBA" id="ARBA00022496"/>
    </source>
</evidence>
<evidence type="ECO:0000256" key="5">
    <source>
        <dbReference type="ARBA" id="ARBA00022692"/>
    </source>
</evidence>
<comment type="subcellular location">
    <subcellularLocation>
        <location evidence="1 11">Cell outer membrane</location>
        <topology evidence="1 11">Multi-pass membrane protein</topology>
    </subcellularLocation>
</comment>
<gene>
    <name evidence="17" type="ORF">SH580_20260</name>
</gene>
<evidence type="ECO:0000256" key="8">
    <source>
        <dbReference type="ARBA" id="ARBA00023077"/>
    </source>
</evidence>
<evidence type="ECO:0000313" key="18">
    <source>
        <dbReference type="Proteomes" id="UP001324993"/>
    </source>
</evidence>
<sequence length="726" mass="81555">MKQYISAITLLSISSAAFAQEADVQILPTTVVTGELWESDIQQTTASVTVIEQAALENNGVQHFEDVVNSIPNLTWTGGSSRPRYIQIRGIGENSQYEGETPDSSVRFLIDDLDLTGVGTVGNLFDVEQVEVLRGPQAGAFGANAAGGVVRIVSNEPTPYWTGQIEATVGNDNLRAGGIAVGGPLIESDPEQLTFRLSVHQLEQDGFRENQFLDQDDTNARDELTTRLKVRWLANDDWQFDATLFYADVDNGFDEFNLSNHPSETDSDEPGHDEQETFGSSFRITWAGLENATLTSITSYTTSDSLYSFDSDWSNIIDKDPTLPATYKAYLATERDRDVFSQELRLDSNEQENALGWIDRWTIGLYYHAMNENSGIYYDEIYAGWADDAYIESEYDSETIAIFTQFAHNFSDSTRLSIGLRLEHHQVDFTTNTINNYYTELIDGKNSFEESNTLFGGKLTLEHDLNDNHTAFASAARGYKSGGANSGAFRLDFDPETYEDETLYNFELGLRSHWFDGRIISSLTGFYLQRQDAQLRDSQGSGGFFRYLTVNGDNAAHYGLESEITWYIDEAWTLYATLGLLGSDRDAYDTLESDEEVDETLDVDSDDDPITITVDSRDLANAPSYSYSVGLAYDRGDGFFGNAQIVAKDDYYESNSHNEKRDSFAVVNAALGYRWDNWTVTLWAKNLFDEEYTKRIFYFNNLDGGIKRYESLADPRTFGVTANYSW</sequence>
<name>A0ABZ0RJP7_9BACT</name>
<evidence type="ECO:0000256" key="3">
    <source>
        <dbReference type="ARBA" id="ARBA00022452"/>
    </source>
</evidence>
<keyword evidence="4" id="KW-0410">Iron transport</keyword>
<reference evidence="17 18" key="1">
    <citation type="submission" date="2023-11" db="EMBL/GenBank/DDBJ databases">
        <title>Coraliomargarita sp. nov., isolated from marine algae.</title>
        <authorList>
            <person name="Lee J.K."/>
            <person name="Baek J.H."/>
            <person name="Kim J.M."/>
            <person name="Choi D.G."/>
            <person name="Jeon C.O."/>
        </authorList>
    </citation>
    <scope>NUCLEOTIDE SEQUENCE [LARGE SCALE GENOMIC DNA]</scope>
    <source>
        <strain evidence="17 18">J2-16</strain>
    </source>
</reference>
<evidence type="ECO:0000256" key="1">
    <source>
        <dbReference type="ARBA" id="ARBA00004571"/>
    </source>
</evidence>
<feature type="chain" id="PRO_5045820142" evidence="14">
    <location>
        <begin position="20"/>
        <end position="726"/>
    </location>
</feature>
<keyword evidence="10 11" id="KW-0998">Cell outer membrane</keyword>
<keyword evidence="14" id="KW-0732">Signal</keyword>
<dbReference type="PROSITE" id="PS52016">
    <property type="entry name" value="TONB_DEPENDENT_REC_3"/>
    <property type="match status" value="1"/>
</dbReference>
<dbReference type="Gene3D" id="2.40.170.20">
    <property type="entry name" value="TonB-dependent receptor, beta-barrel domain"/>
    <property type="match status" value="1"/>
</dbReference>
<keyword evidence="8 12" id="KW-0798">TonB box</keyword>
<proteinExistence type="inferred from homology"/>
<feature type="domain" description="TonB-dependent receptor plug" evidence="16">
    <location>
        <begin position="41"/>
        <end position="149"/>
    </location>
</feature>
<feature type="signal peptide" evidence="14">
    <location>
        <begin position="1"/>
        <end position="19"/>
    </location>
</feature>
<comment type="similarity">
    <text evidence="11 12">Belongs to the TonB-dependent receptor family.</text>
</comment>
<evidence type="ECO:0000256" key="7">
    <source>
        <dbReference type="ARBA" id="ARBA00023065"/>
    </source>
</evidence>
<protein>
    <submittedName>
        <fullName evidence="17">TonB-dependent receptor</fullName>
    </submittedName>
</protein>
<dbReference type="Pfam" id="PF07715">
    <property type="entry name" value="Plug"/>
    <property type="match status" value="1"/>
</dbReference>
<evidence type="ECO:0000256" key="12">
    <source>
        <dbReference type="RuleBase" id="RU003357"/>
    </source>
</evidence>
<evidence type="ECO:0000256" key="2">
    <source>
        <dbReference type="ARBA" id="ARBA00022448"/>
    </source>
</evidence>
<feature type="domain" description="TonB-dependent receptor-like beta-barrel" evidence="15">
    <location>
        <begin position="226"/>
        <end position="687"/>
    </location>
</feature>
<accession>A0ABZ0RJP7</accession>
<keyword evidence="17" id="KW-0675">Receptor</keyword>
<feature type="region of interest" description="Disordered" evidence="13">
    <location>
        <begin position="257"/>
        <end position="276"/>
    </location>
</feature>